<evidence type="ECO:0000313" key="12">
    <source>
        <dbReference type="EMBL" id="ARU58538.1"/>
    </source>
</evidence>
<evidence type="ECO:0000259" key="11">
    <source>
        <dbReference type="PROSITE" id="PS52004"/>
    </source>
</evidence>
<dbReference type="InterPro" id="IPR009081">
    <property type="entry name" value="PP-bd_ACP"/>
</dbReference>
<evidence type="ECO:0000259" key="10">
    <source>
        <dbReference type="PROSITE" id="PS50075"/>
    </source>
</evidence>
<dbReference type="FunFam" id="3.30.300.30:FF:000010">
    <property type="entry name" value="Enterobactin synthetase component F"/>
    <property type="match status" value="1"/>
</dbReference>
<dbReference type="Pfam" id="PF00550">
    <property type="entry name" value="PP-binding"/>
    <property type="match status" value="2"/>
</dbReference>
<keyword evidence="4" id="KW-0597">Phosphoprotein</keyword>
<dbReference type="CDD" id="cd00833">
    <property type="entry name" value="PKS"/>
    <property type="match status" value="1"/>
</dbReference>
<dbReference type="InterPro" id="IPR001242">
    <property type="entry name" value="Condensation_dom"/>
</dbReference>
<dbReference type="SUPFAM" id="SSF55048">
    <property type="entry name" value="Probable ACP-binding domain of malonyl-CoA ACP transacylase"/>
    <property type="match status" value="1"/>
</dbReference>
<dbReference type="NCBIfam" id="TIGR01733">
    <property type="entry name" value="AA-adenyl-dom"/>
    <property type="match status" value="1"/>
</dbReference>
<dbReference type="Pfam" id="PF00975">
    <property type="entry name" value="Thioesterase"/>
    <property type="match status" value="1"/>
</dbReference>
<dbReference type="Pfam" id="PF13193">
    <property type="entry name" value="AMP-binding_C"/>
    <property type="match status" value="1"/>
</dbReference>
<proteinExistence type="inferred from homology"/>
<dbReference type="PROSITE" id="PS00455">
    <property type="entry name" value="AMP_BINDING"/>
    <property type="match status" value="1"/>
</dbReference>
<dbReference type="Gene3D" id="2.30.38.10">
    <property type="entry name" value="Luciferase, Domain 3"/>
    <property type="match status" value="1"/>
</dbReference>
<dbReference type="PROSITE" id="PS52004">
    <property type="entry name" value="KS3_2"/>
    <property type="match status" value="1"/>
</dbReference>
<dbReference type="PROSITE" id="PS00606">
    <property type="entry name" value="KS3_1"/>
    <property type="match status" value="1"/>
</dbReference>
<dbReference type="Gene3D" id="3.40.366.10">
    <property type="entry name" value="Malonyl-Coenzyme A Acyl Carrier Protein, domain 2"/>
    <property type="match status" value="1"/>
</dbReference>
<dbReference type="Pfam" id="PF00668">
    <property type="entry name" value="Condensation"/>
    <property type="match status" value="1"/>
</dbReference>
<dbReference type="GO" id="GO:0004312">
    <property type="term" value="F:fatty acid synthase activity"/>
    <property type="evidence" value="ECO:0007669"/>
    <property type="project" value="TreeGrafter"/>
</dbReference>
<dbReference type="InterPro" id="IPR020845">
    <property type="entry name" value="AMP-binding_CS"/>
</dbReference>
<dbReference type="InterPro" id="IPR001227">
    <property type="entry name" value="Ac_transferase_dom_sf"/>
</dbReference>
<dbReference type="CDD" id="cd05930">
    <property type="entry name" value="A_NRPS"/>
    <property type="match status" value="1"/>
</dbReference>
<dbReference type="FunFam" id="2.30.38.10:FF:000001">
    <property type="entry name" value="Non-ribosomal peptide synthetase PvdI"/>
    <property type="match status" value="1"/>
</dbReference>
<dbReference type="Pfam" id="PF00698">
    <property type="entry name" value="Acyl_transf_1"/>
    <property type="match status" value="1"/>
</dbReference>
<dbReference type="GO" id="GO:0006633">
    <property type="term" value="P:fatty acid biosynthetic process"/>
    <property type="evidence" value="ECO:0007669"/>
    <property type="project" value="UniProtKB-UniPathway"/>
</dbReference>
<evidence type="ECO:0000256" key="5">
    <source>
        <dbReference type="ARBA" id="ARBA00022679"/>
    </source>
</evidence>
<keyword evidence="6" id="KW-0276">Fatty acid metabolism</keyword>
<protein>
    <submittedName>
        <fullName evidence="12">Amino acid adenylation domain protein</fullName>
    </submittedName>
</protein>
<dbReference type="SUPFAM" id="SSF53901">
    <property type="entry name" value="Thiolase-like"/>
    <property type="match status" value="1"/>
</dbReference>
<dbReference type="InterPro" id="IPR014031">
    <property type="entry name" value="Ketoacyl_synth_C"/>
</dbReference>
<keyword evidence="8" id="KW-0511">Multifunctional enzyme</keyword>
<dbReference type="InterPro" id="IPR045851">
    <property type="entry name" value="AMP-bd_C_sf"/>
</dbReference>
<dbReference type="Pfam" id="PF22621">
    <property type="entry name" value="CurL-like_PKS_C"/>
    <property type="match status" value="1"/>
</dbReference>
<dbReference type="FunFam" id="3.40.50.980:FF:000001">
    <property type="entry name" value="Non-ribosomal peptide synthetase"/>
    <property type="match status" value="1"/>
</dbReference>
<dbReference type="Gene3D" id="3.30.70.3290">
    <property type="match status" value="1"/>
</dbReference>
<dbReference type="PANTHER" id="PTHR43775:SF51">
    <property type="entry name" value="INACTIVE PHENOLPHTHIOCEROL SYNTHESIS POLYKETIDE SYNTHASE TYPE I PKS1-RELATED"/>
    <property type="match status" value="1"/>
</dbReference>
<dbReference type="InterPro" id="IPR025110">
    <property type="entry name" value="AMP-bd_C"/>
</dbReference>
<gene>
    <name evidence="12" type="ORF">OLMES_4542</name>
</gene>
<dbReference type="InterPro" id="IPR010071">
    <property type="entry name" value="AA_adenyl_dom"/>
</dbReference>
<dbReference type="Pfam" id="PF00501">
    <property type="entry name" value="AMP-binding"/>
    <property type="match status" value="1"/>
</dbReference>
<dbReference type="KEGG" id="ome:OLMES_4542"/>
<dbReference type="Gene3D" id="3.40.50.980">
    <property type="match status" value="2"/>
</dbReference>
<comment type="similarity">
    <text evidence="9">In the C-terminal section; belongs to the NRP synthetase family.</text>
</comment>
<dbReference type="SUPFAM" id="SSF53474">
    <property type="entry name" value="alpha/beta-Hydrolases"/>
    <property type="match status" value="1"/>
</dbReference>
<reference evidence="12 13" key="1">
    <citation type="submission" date="2017-05" db="EMBL/GenBank/DDBJ databases">
        <title>Genomic insights into alkan degradation activity of Oleiphilus messinensis.</title>
        <authorList>
            <person name="Kozyavkin S.A."/>
            <person name="Slesarev A.I."/>
            <person name="Golyshin P.N."/>
            <person name="Korzhenkov A."/>
            <person name="Golyshina O.N."/>
            <person name="Toshchakov S.V."/>
        </authorList>
    </citation>
    <scope>NUCLEOTIDE SEQUENCE [LARGE SCALE GENOMIC DNA]</scope>
    <source>
        <strain evidence="12 13">ME102</strain>
    </source>
</reference>
<feature type="domain" description="Carrier" evidence="10">
    <location>
        <begin position="2013"/>
        <end position="2088"/>
    </location>
</feature>
<evidence type="ECO:0000256" key="1">
    <source>
        <dbReference type="ARBA" id="ARBA00001957"/>
    </source>
</evidence>
<dbReference type="InterPro" id="IPR023213">
    <property type="entry name" value="CAT-like_dom_sf"/>
</dbReference>
<dbReference type="PROSITE" id="PS50075">
    <property type="entry name" value="CARRIER"/>
    <property type="match status" value="2"/>
</dbReference>
<dbReference type="OrthoDB" id="9757559at2"/>
<dbReference type="InterPro" id="IPR016039">
    <property type="entry name" value="Thiolase-like"/>
</dbReference>
<dbReference type="GO" id="GO:0044550">
    <property type="term" value="P:secondary metabolite biosynthetic process"/>
    <property type="evidence" value="ECO:0007669"/>
    <property type="project" value="UniProtKB-ARBA"/>
</dbReference>
<dbReference type="InterPro" id="IPR000873">
    <property type="entry name" value="AMP-dep_synth/lig_dom"/>
</dbReference>
<dbReference type="PROSITE" id="PS00012">
    <property type="entry name" value="PHOSPHOPANTETHEINE"/>
    <property type="match status" value="1"/>
</dbReference>
<dbReference type="InterPro" id="IPR036736">
    <property type="entry name" value="ACP-like_sf"/>
</dbReference>
<keyword evidence="13" id="KW-1185">Reference proteome</keyword>
<feature type="domain" description="Carrier" evidence="10">
    <location>
        <begin position="988"/>
        <end position="1063"/>
    </location>
</feature>
<dbReference type="Pfam" id="PF00109">
    <property type="entry name" value="ketoacyl-synt"/>
    <property type="match status" value="1"/>
</dbReference>
<evidence type="ECO:0000256" key="9">
    <source>
        <dbReference type="ARBA" id="ARBA00029443"/>
    </source>
</evidence>
<dbReference type="Gene3D" id="3.30.559.10">
    <property type="entry name" value="Chloramphenicol acetyltransferase-like domain"/>
    <property type="match status" value="1"/>
</dbReference>
<dbReference type="Gene3D" id="3.30.559.30">
    <property type="entry name" value="Nonribosomal peptide synthetase, condensation domain"/>
    <property type="match status" value="1"/>
</dbReference>
<comment type="cofactor">
    <cofactor evidence="1">
        <name>pantetheine 4'-phosphate</name>
        <dbReference type="ChEBI" id="CHEBI:47942"/>
    </cofactor>
</comment>
<evidence type="ECO:0000256" key="3">
    <source>
        <dbReference type="ARBA" id="ARBA00022450"/>
    </source>
</evidence>
<dbReference type="InterPro" id="IPR006162">
    <property type="entry name" value="Ppantetheine_attach_site"/>
</dbReference>
<dbReference type="InterPro" id="IPR016035">
    <property type="entry name" value="Acyl_Trfase/lysoPLipase"/>
</dbReference>
<dbReference type="Gene3D" id="3.40.50.1820">
    <property type="entry name" value="alpha/beta hydrolase"/>
    <property type="match status" value="1"/>
</dbReference>
<sequence length="2380" mass="267692">MPSSCQPIVEIELTPGQHAIWMVHILHPNTGIYNSHFVFDVPESLDIVILKRALEAVVKKHPPLRTLYKQNAHGAIVQVVYDDWPLQFEEIDVGDASDIFVDDLLNQYLQQPFELEREVAMRWVYIKRNNRQNVLAHYVHHINMDLWACMVLFNDLKKAYSSILVGNEPNTEISKPCFYDFVENQNQTLSTSKTVDLRKFWHEHLKNMPQVLEIPPVKPRPPIHSCNKEYFRFRFHEPVITAFNALAASKGHSLFSQYLTLFQLLCYRYTGQTDLGIGCPTAGRDSTYQGVYGYFTNAVIFRAVINPDSTFDELMEQQNSWAQQSIDMQEYPFPYLAREQIEQRDSSRSPLVQISFVWENINRFENRQNPLVFQDSDSLQAIWDMGDMGCWNRHIRLQQLDDFDLTFKIYKYQDDFIGGIEYNTDLYSLATIQAIAGHYQELMESVTRCPDLPVKQLSMLSCGERNRIFNLWNQASVVPKRERFLTEYVRDLAKKYPNNMAVLCGKQGVTYAELEFQSSKIANFLLSKGLQRGDVVGVYLERRVEVVSCFLGILKANAAYLPLDVEYPRERLRFIIDDAKPKFILTLSKLCSNPELSETQTAVAIDAPDFYTSEIKTELVPAMPNQLAYVIYTSGSTGLPKGVLIEHRGLNNLIYAKREVYQLSKKDRVLQFATLNFDASISEIVLSLSVGATLVMAEKKDVLGEKLLSFLYSNRITCAILPPATLAVIEPDFDRIKSLHTLIVAGDVCSAELARKWSKGRRFINAYGPTESTVWATFAEVDGSCIPSIGVPIPNTQVYILDAEMNPVPVGVPGEIFIGGLGVSRGYLNRPDLTKEKFISNPNGRYGGILYRTGDLARYSVTGSIDYLGRLDHQVKIRGFRVELGEIEAVCSTYPNVHDVLVLVRTRKHESANSQDLIAYIVRKAGTKLDENDIRAHLTKRLPDYMVPSAFVVLDAFPLTANEKIDRNALPPPKFEDDKLIVSHLNDSYRSPTESILEKAWKDVLQVDSLSKSDNFFELGGHSLLMAKLYNLLPDGIKESVALHELFQYPTIESLAYFIDHDDQESAFIEDDAHIERFRLKRRLLEHLVGAKIAIVGMAGRFPGADDVEQFWDNICNKRESIRFYSNKELEKAGVPESLLKKPNYVRAKGALNDIKSFDAKFFNMSPREAQITDPQHRLFLEVAWEALENSNCVPGDTDAAIGIYGGSGMNEYLRNHIGDDTGILEAVGDYPIAIGNDKDFLCTRVSYKLNLNGPAMVLQTACSTSLVAVHNACQALNQHECDVALAGGVSLGKLESSGYLYQEGMIMSPDGHCRPFDEEAAGTVSGQGAGVVVLKRLQDALDSHDYIYGIIEGSAVNNDGSMKVGYTTPSVEGQAKAIALALASANVDPTRIGYVEAHGTGTKVGDPIEVRALSKAFGLKGEKGQFCALGSVKANVGHLDAASGIAGLISAVKAVQTGKIPPLLNYKNSNLAINFRLTPFYVNTELKDWPEQQGDRFAAVSSFGIGGTNAHVVVRQPPQIHHGEAARRQQILTLSAKSPSALEQMTNEFKAYLKENERSLNFADICYSLQVGRTRFPYRRYLLCSGFKDAQQKLAQLDPAFVITEKYKPIRRKIAFMFSGQGSQYVGMGKQLFEVEIQFRETIEKCRLLLMDRFVYTFDRLEDKDLRAQSDKIHETNITQPALFIFEFALAKMLMSWGIEPDLMIGHSIGEYVAAHLAGVFSLEDALELVAIRGQLIVDELKEKKGCMLSVQTSEDSLKSLIQASSQEDRLSIAAINGESRCVVSGDVNAISLFKKELDRQKIASRILKTSHAFHSYMMEPVVERFKASVAKRRLNPPDPSRPFISSVTGKLITDEQATDPEYWAQQLRNEVRFHDGLSTLLDQREDDTTGMLLIEVGPGKVLSTLARQHPSLATQDEVFSTTRHPQGSKVDDTELLLKLVARLWMLDIRVDWNQFYANRFRGRVPLPTYPFDKKPYWIPAHTQKGIIRSTVLEADSGPVEGVSPLRDEENAILDPTELAVLQIWQQCLGHKKINRHDSFFDIGGDSLIAVNVVNKLMERFDVPIESHVLINNSSVAKLTLHIKSITQHPERVREAGALSATSPLVMIQKGDGMRDEVKRPIFLVHPIGGEVYFYRDLARYLGVDQAVYAFQAHSLVGKSAPYTSVVNMATDYVAELLSTEAEPPYILGGSSFGGMVAYEMAQQLHRRNIEVQLVVMIDTPAPEDLPDTIRDSASVLEYMLQGALPLDIHRLRQIESVQEQIDYVIELAQSADKSEVLPPYLSVPLLNTWIAHQQATFAYQPQPYDGPVMYFRHTEPLANLPPRPHESWQKWTGDRFWDFKMEGNHITMNFHPHVKTLAKCLKEKLVDMYLARIEKNGA</sequence>
<dbReference type="GO" id="GO:0004315">
    <property type="term" value="F:3-oxoacyl-[acyl-carrier-protein] synthase activity"/>
    <property type="evidence" value="ECO:0007669"/>
    <property type="project" value="InterPro"/>
</dbReference>
<dbReference type="SUPFAM" id="SSF56801">
    <property type="entry name" value="Acetyl-CoA synthetase-like"/>
    <property type="match status" value="1"/>
</dbReference>
<dbReference type="SUPFAM" id="SSF52777">
    <property type="entry name" value="CoA-dependent acyltransferases"/>
    <property type="match status" value="2"/>
</dbReference>
<dbReference type="Gene3D" id="3.30.70.250">
    <property type="entry name" value="Malonyl-CoA ACP transacylase, ACP-binding"/>
    <property type="match status" value="1"/>
</dbReference>
<dbReference type="Pfam" id="PF02801">
    <property type="entry name" value="Ketoacyl-synt_C"/>
    <property type="match status" value="1"/>
</dbReference>
<dbReference type="InterPro" id="IPR014030">
    <property type="entry name" value="Ketoacyl_synth_N"/>
</dbReference>
<keyword evidence="3" id="KW-0596">Phosphopantetheine</keyword>
<evidence type="ECO:0000313" key="13">
    <source>
        <dbReference type="Proteomes" id="UP000196027"/>
    </source>
</evidence>
<dbReference type="InterPro" id="IPR001031">
    <property type="entry name" value="Thioesterase"/>
</dbReference>
<dbReference type="EMBL" id="CP021425">
    <property type="protein sequence ID" value="ARU58538.1"/>
    <property type="molecule type" value="Genomic_DNA"/>
</dbReference>
<keyword evidence="5" id="KW-0808">Transferase</keyword>
<dbReference type="Gene3D" id="1.10.1200.10">
    <property type="entry name" value="ACP-like"/>
    <property type="match status" value="2"/>
</dbReference>
<dbReference type="SMART" id="SM00827">
    <property type="entry name" value="PKS_AT"/>
    <property type="match status" value="1"/>
</dbReference>
<evidence type="ECO:0000256" key="6">
    <source>
        <dbReference type="ARBA" id="ARBA00022832"/>
    </source>
</evidence>
<dbReference type="FunFam" id="3.40.50.12780:FF:000012">
    <property type="entry name" value="Non-ribosomal peptide synthetase"/>
    <property type="match status" value="1"/>
</dbReference>
<dbReference type="UniPathway" id="UPA00094"/>
<comment type="pathway">
    <text evidence="2">Lipid metabolism; fatty acid biosynthesis.</text>
</comment>
<dbReference type="PANTHER" id="PTHR43775">
    <property type="entry name" value="FATTY ACID SYNTHASE"/>
    <property type="match status" value="1"/>
</dbReference>
<dbReference type="InterPro" id="IPR014043">
    <property type="entry name" value="Acyl_transferase_dom"/>
</dbReference>
<dbReference type="InterPro" id="IPR050091">
    <property type="entry name" value="PKS_NRPS_Biosynth_Enz"/>
</dbReference>
<dbReference type="SMART" id="SM00825">
    <property type="entry name" value="PKS_KS"/>
    <property type="match status" value="1"/>
</dbReference>
<dbReference type="SUPFAM" id="SSF52151">
    <property type="entry name" value="FabD/lysophospholipase-like"/>
    <property type="match status" value="1"/>
</dbReference>
<dbReference type="InterPro" id="IPR020841">
    <property type="entry name" value="PKS_Beta-ketoAc_synthase_dom"/>
</dbReference>
<dbReference type="SUPFAM" id="SSF47336">
    <property type="entry name" value="ACP-like"/>
    <property type="match status" value="2"/>
</dbReference>
<dbReference type="InterPro" id="IPR016036">
    <property type="entry name" value="Malonyl_transacylase_ACP-bd"/>
</dbReference>
<dbReference type="Gene3D" id="3.30.300.30">
    <property type="match status" value="1"/>
</dbReference>
<evidence type="ECO:0000256" key="7">
    <source>
        <dbReference type="ARBA" id="ARBA00023098"/>
    </source>
</evidence>
<organism evidence="12 13">
    <name type="scientific">Oleiphilus messinensis</name>
    <dbReference type="NCBI Taxonomy" id="141451"/>
    <lineage>
        <taxon>Bacteria</taxon>
        <taxon>Pseudomonadati</taxon>
        <taxon>Pseudomonadota</taxon>
        <taxon>Gammaproteobacteria</taxon>
        <taxon>Oceanospirillales</taxon>
        <taxon>Oleiphilaceae</taxon>
        <taxon>Oleiphilus</taxon>
    </lineage>
</organism>
<dbReference type="Gene3D" id="3.40.47.10">
    <property type="match status" value="1"/>
</dbReference>
<dbReference type="InterPro" id="IPR018201">
    <property type="entry name" value="Ketoacyl_synth_AS"/>
</dbReference>
<dbReference type="InterPro" id="IPR029058">
    <property type="entry name" value="AB_hydrolase_fold"/>
</dbReference>
<feature type="domain" description="Ketosynthase family 3 (KS3)" evidence="11">
    <location>
        <begin position="1090"/>
        <end position="1517"/>
    </location>
</feature>
<accession>A0A1Y0IDC0</accession>
<dbReference type="GO" id="GO:0043041">
    <property type="term" value="P:amino acid activation for nonribosomal peptide biosynthetic process"/>
    <property type="evidence" value="ECO:0007669"/>
    <property type="project" value="UniProtKB-ARBA"/>
</dbReference>
<dbReference type="Proteomes" id="UP000196027">
    <property type="component" value="Chromosome"/>
</dbReference>
<keyword evidence="7" id="KW-0443">Lipid metabolism</keyword>
<evidence type="ECO:0000256" key="8">
    <source>
        <dbReference type="ARBA" id="ARBA00023268"/>
    </source>
</evidence>
<evidence type="ECO:0000256" key="2">
    <source>
        <dbReference type="ARBA" id="ARBA00005194"/>
    </source>
</evidence>
<name>A0A1Y0IDC0_9GAMM</name>
<evidence type="ECO:0000256" key="4">
    <source>
        <dbReference type="ARBA" id="ARBA00022553"/>
    </source>
</evidence>
<dbReference type="FunFam" id="3.40.47.10:FF:000042">
    <property type="entry name" value="Polyketide synthase Pks13"/>
    <property type="match status" value="1"/>
</dbReference>